<comment type="similarity">
    <text evidence="1">Belongs to the transposase IS21/IS408/IS1162 family.</text>
</comment>
<feature type="domain" description="Integrase catalytic" evidence="2">
    <location>
        <begin position="133"/>
        <end position="312"/>
    </location>
</feature>
<dbReference type="Gene3D" id="3.30.420.10">
    <property type="entry name" value="Ribonuclease H-like superfamily/Ribonuclease H"/>
    <property type="match status" value="1"/>
</dbReference>
<dbReference type="NCBIfam" id="NF033546">
    <property type="entry name" value="transpos_IS21"/>
    <property type="match status" value="1"/>
</dbReference>
<dbReference type="InterPro" id="IPR012337">
    <property type="entry name" value="RNaseH-like_sf"/>
</dbReference>
<evidence type="ECO:0000313" key="4">
    <source>
        <dbReference type="Proteomes" id="UP001200145"/>
    </source>
</evidence>
<sequence length="512" mass="59210">MAAKPIAMEQLKQVLKLKQEGHSIKSIKRLTGLARNTVKTYLKRMPEATTGTTTDKELAGLFYNQDTALQQSSRLQHLLRHFVGIDKELTRPGVTRQLLWGEYKEQHPDGYAYSQYCEHLNRFLNKKDVVMHLEYNPGEEIMIDFAGKKFSYVDTTTGELIPCDVFVATLPYSGLIFCIALEHQKTADLLHGINELLRYLQGVTQTITCDNMRTAVTKADRYEPVFTDLCYQISEHYGTTFSATRPGKPRDKAMVEKAVNLVYKYVYAPLRNQRFTSLSEINYYFRIQLDQLNLRNYKGSSFSRRELFDQYERPLLRGLPSKPYLLKKCTILTVQRNYHIQLREDRLYYSVPWQYVGSKVKVWYDQQTVEIYHDYQRIALHIRVAGRGYHTIGEHMPLNHQQAKSAKGWTKEELLTKARHIGVATAAVTESMLGNSIYMEQNYKACFGMLMFEKRYGKQRLEAACSLALTGSRVTYTMIKNILAAGIDKQVRITVDQPLPLHDNIRGAQQYQ</sequence>
<proteinExistence type="inferred from homology"/>
<gene>
    <name evidence="3" type="primary">istA</name>
    <name evidence="3" type="ORF">L0U88_06070</name>
</gene>
<keyword evidence="4" id="KW-1185">Reference proteome</keyword>
<dbReference type="Proteomes" id="UP001200145">
    <property type="component" value="Unassembled WGS sequence"/>
</dbReference>
<dbReference type="PROSITE" id="PS50994">
    <property type="entry name" value="INTEGRASE"/>
    <property type="match status" value="1"/>
</dbReference>
<comment type="caution">
    <text evidence="3">The sequence shown here is derived from an EMBL/GenBank/DDBJ whole genome shotgun (WGS) entry which is preliminary data.</text>
</comment>
<accession>A0ABS9BGJ2</accession>
<dbReference type="InterPro" id="IPR001584">
    <property type="entry name" value="Integrase_cat-core"/>
</dbReference>
<organism evidence="3 4">
    <name type="scientific">Flavihumibacter fluminis</name>
    <dbReference type="NCBI Taxonomy" id="2909236"/>
    <lineage>
        <taxon>Bacteria</taxon>
        <taxon>Pseudomonadati</taxon>
        <taxon>Bacteroidota</taxon>
        <taxon>Chitinophagia</taxon>
        <taxon>Chitinophagales</taxon>
        <taxon>Chitinophagaceae</taxon>
        <taxon>Flavihumibacter</taxon>
    </lineage>
</organism>
<dbReference type="SUPFAM" id="SSF53098">
    <property type="entry name" value="Ribonuclease H-like"/>
    <property type="match status" value="1"/>
</dbReference>
<evidence type="ECO:0000256" key="1">
    <source>
        <dbReference type="ARBA" id="ARBA00009277"/>
    </source>
</evidence>
<evidence type="ECO:0000313" key="3">
    <source>
        <dbReference type="EMBL" id="MCF1714188.1"/>
    </source>
</evidence>
<dbReference type="PANTHER" id="PTHR35004">
    <property type="entry name" value="TRANSPOSASE RV3428C-RELATED"/>
    <property type="match status" value="1"/>
</dbReference>
<dbReference type="InterPro" id="IPR054353">
    <property type="entry name" value="IstA-like_C"/>
</dbReference>
<evidence type="ECO:0000259" key="2">
    <source>
        <dbReference type="PROSITE" id="PS50994"/>
    </source>
</evidence>
<dbReference type="PANTHER" id="PTHR35004:SF8">
    <property type="entry name" value="TRANSPOSASE RV3428C-RELATED"/>
    <property type="match status" value="1"/>
</dbReference>
<dbReference type="InterPro" id="IPR036397">
    <property type="entry name" value="RNaseH_sf"/>
</dbReference>
<dbReference type="Pfam" id="PF22483">
    <property type="entry name" value="Mu-transpos_C_2"/>
    <property type="match status" value="1"/>
</dbReference>
<dbReference type="EMBL" id="JAKEVY010000001">
    <property type="protein sequence ID" value="MCF1714188.1"/>
    <property type="molecule type" value="Genomic_DNA"/>
</dbReference>
<reference evidence="3 4" key="1">
    <citation type="submission" date="2022-01" db="EMBL/GenBank/DDBJ databases">
        <title>Flavihumibacter sp. nov., isolated from sediment of a river.</title>
        <authorList>
            <person name="Liu H."/>
        </authorList>
    </citation>
    <scope>NUCLEOTIDE SEQUENCE [LARGE SCALE GENOMIC DNA]</scope>
    <source>
        <strain evidence="3 4">RY-1</strain>
    </source>
</reference>
<protein>
    <submittedName>
        <fullName evidence="3">IS21 family transposase</fullName>
    </submittedName>
</protein>
<name>A0ABS9BGJ2_9BACT</name>